<dbReference type="Pfam" id="PF07715">
    <property type="entry name" value="Plug"/>
    <property type="match status" value="1"/>
</dbReference>
<evidence type="ECO:0000259" key="12">
    <source>
        <dbReference type="Pfam" id="PF07715"/>
    </source>
</evidence>
<dbReference type="Proteomes" id="UP000622580">
    <property type="component" value="Unassembled WGS sequence"/>
</dbReference>
<dbReference type="Gene3D" id="2.40.170.20">
    <property type="entry name" value="TonB-dependent receptor, beta-barrel domain"/>
    <property type="match status" value="1"/>
</dbReference>
<dbReference type="GO" id="GO:0009279">
    <property type="term" value="C:cell outer membrane"/>
    <property type="evidence" value="ECO:0007669"/>
    <property type="project" value="UniProtKB-SubCell"/>
</dbReference>
<dbReference type="AlphaFoldDB" id="A0A941HWC6"/>
<dbReference type="PROSITE" id="PS52016">
    <property type="entry name" value="TONB_DEPENDENT_REC_3"/>
    <property type="match status" value="1"/>
</dbReference>
<evidence type="ECO:0000259" key="11">
    <source>
        <dbReference type="Pfam" id="PF00593"/>
    </source>
</evidence>
<name>A0A941HWC6_9CAUL</name>
<dbReference type="InterPro" id="IPR037066">
    <property type="entry name" value="Plug_dom_sf"/>
</dbReference>
<sequence>MTRLSNVLFGGTALALLSAIAPAQAQVMIPEDKAVDELVITAMRFDAPRATVPSTIQIIGANDLRLQQALAQSAVEVVSALAPSFSPTRQKLSGAGETLRGRSPLYLVDGVPQSTPLRDDSRDGFTIDPFFIDRVEVVFGSNAIQGVGATGGVINYVTAPTPKSGQGWTGKVLAQTSFDDGNLNDSFSYKAAGLAGRDFGAWDVVAGAAYERRGGYFDADGRRIGIDATQGELQNSDSWSLFGKAGLDLGDERRLEAMVNHFELEGGDDYVLVNGNRATGLPASAVKGVQRGKPPANEVTSASVTYKDGDLFGGALTAQAFAHDYHGVFGGSITGTFQDVRIAPINTLFDQSANNSQKQGFKLDYERGFAAVPGLKVLVGLDGLKDKTYQELVLTNRVWVPKTTYKSLSPFLQAHQAVWGERIHLSAGVRQENATLEVGDFTTLASSGNTKVSGGEPSFTEVLSNVGGTVRIIEGVTAYASYAQGFTMPDVGRVLRAINTPGRDIDTYLDVNPVVSDNVELGVEFSHGPVNGSLAWFTSSSDRGALLVLNAGGTFDVQRQRTEIEGVEATLRWKAADWLTLGAAYAHLEGRTDTNGDGRVDADLDGANISPDRLTLTADATYGDFDFRLQGQFFEARDFQGQPVANNFEGYELLDAVAAWNAPFGVVSLGVRNLLDEQYITYNSDTTNPTDNTRYFAGQGRAVTVGIVKSF</sequence>
<evidence type="ECO:0000256" key="2">
    <source>
        <dbReference type="ARBA" id="ARBA00022448"/>
    </source>
</evidence>
<evidence type="ECO:0000256" key="3">
    <source>
        <dbReference type="ARBA" id="ARBA00022452"/>
    </source>
</evidence>
<feature type="signal peptide" evidence="10">
    <location>
        <begin position="1"/>
        <end position="25"/>
    </location>
</feature>
<dbReference type="Pfam" id="PF00593">
    <property type="entry name" value="TonB_dep_Rec_b-barrel"/>
    <property type="match status" value="1"/>
</dbReference>
<comment type="caution">
    <text evidence="13">The sequence shown here is derived from an EMBL/GenBank/DDBJ whole genome shotgun (WGS) entry which is preliminary data.</text>
</comment>
<keyword evidence="3 8" id="KW-1134">Transmembrane beta strand</keyword>
<proteinExistence type="inferred from homology"/>
<keyword evidence="14" id="KW-1185">Reference proteome</keyword>
<dbReference type="InterPro" id="IPR000531">
    <property type="entry name" value="Beta-barrel_TonB"/>
</dbReference>
<evidence type="ECO:0000256" key="8">
    <source>
        <dbReference type="PROSITE-ProRule" id="PRU01360"/>
    </source>
</evidence>
<feature type="chain" id="PRO_5036953267" evidence="10">
    <location>
        <begin position="26"/>
        <end position="711"/>
    </location>
</feature>
<keyword evidence="2 8" id="KW-0813">Transport</keyword>
<comment type="subcellular location">
    <subcellularLocation>
        <location evidence="1 8">Cell outer membrane</location>
        <topology evidence="1 8">Multi-pass membrane protein</topology>
    </subcellularLocation>
</comment>
<dbReference type="Gene3D" id="2.170.130.10">
    <property type="entry name" value="TonB-dependent receptor, plug domain"/>
    <property type="match status" value="1"/>
</dbReference>
<dbReference type="GO" id="GO:0015344">
    <property type="term" value="F:siderophore uptake transmembrane transporter activity"/>
    <property type="evidence" value="ECO:0007669"/>
    <property type="project" value="TreeGrafter"/>
</dbReference>
<keyword evidence="10" id="KW-0732">Signal</keyword>
<comment type="similarity">
    <text evidence="8 9">Belongs to the TonB-dependent receptor family.</text>
</comment>
<evidence type="ECO:0000256" key="5">
    <source>
        <dbReference type="ARBA" id="ARBA00023077"/>
    </source>
</evidence>
<protein>
    <submittedName>
        <fullName evidence="13">TonB-dependent receptor</fullName>
    </submittedName>
</protein>
<feature type="domain" description="TonB-dependent receptor-like beta-barrel" evidence="11">
    <location>
        <begin position="301"/>
        <end position="674"/>
    </location>
</feature>
<evidence type="ECO:0000256" key="6">
    <source>
        <dbReference type="ARBA" id="ARBA00023136"/>
    </source>
</evidence>
<accession>A0A941HWC6</accession>
<reference evidence="13" key="1">
    <citation type="submission" date="2021-04" db="EMBL/GenBank/DDBJ databases">
        <title>Draft genome assembly of strain Phenylobacterium sp. 20VBR1 using MiniION and Illumina platforms.</title>
        <authorList>
            <person name="Thomas F.A."/>
            <person name="Krishnan K.P."/>
            <person name="Sinha R.K."/>
        </authorList>
    </citation>
    <scope>NUCLEOTIDE SEQUENCE</scope>
    <source>
        <strain evidence="13">20VBR1</strain>
    </source>
</reference>
<evidence type="ECO:0000256" key="1">
    <source>
        <dbReference type="ARBA" id="ARBA00004571"/>
    </source>
</evidence>
<keyword evidence="7 8" id="KW-0998">Cell outer membrane</keyword>
<organism evidence="13 14">
    <name type="scientific">Phenylobacterium glaciei</name>
    <dbReference type="NCBI Taxonomy" id="2803784"/>
    <lineage>
        <taxon>Bacteria</taxon>
        <taxon>Pseudomonadati</taxon>
        <taxon>Pseudomonadota</taxon>
        <taxon>Alphaproteobacteria</taxon>
        <taxon>Caulobacterales</taxon>
        <taxon>Caulobacteraceae</taxon>
        <taxon>Phenylobacterium</taxon>
    </lineage>
</organism>
<keyword evidence="4 8" id="KW-0812">Transmembrane</keyword>
<dbReference type="InterPro" id="IPR039426">
    <property type="entry name" value="TonB-dep_rcpt-like"/>
</dbReference>
<evidence type="ECO:0000313" key="14">
    <source>
        <dbReference type="Proteomes" id="UP000622580"/>
    </source>
</evidence>
<evidence type="ECO:0000256" key="7">
    <source>
        <dbReference type="ARBA" id="ARBA00023237"/>
    </source>
</evidence>
<gene>
    <name evidence="13" type="ORF">JKL49_08355</name>
</gene>
<evidence type="ECO:0000313" key="13">
    <source>
        <dbReference type="EMBL" id="MBR7619395.1"/>
    </source>
</evidence>
<dbReference type="CDD" id="cd01347">
    <property type="entry name" value="ligand_gated_channel"/>
    <property type="match status" value="1"/>
</dbReference>
<dbReference type="GO" id="GO:0044718">
    <property type="term" value="P:siderophore transmembrane transport"/>
    <property type="evidence" value="ECO:0007669"/>
    <property type="project" value="TreeGrafter"/>
</dbReference>
<dbReference type="EMBL" id="JAGSGD010000001">
    <property type="protein sequence ID" value="MBR7619395.1"/>
    <property type="molecule type" value="Genomic_DNA"/>
</dbReference>
<evidence type="ECO:0000256" key="9">
    <source>
        <dbReference type="RuleBase" id="RU003357"/>
    </source>
</evidence>
<dbReference type="PANTHER" id="PTHR30069">
    <property type="entry name" value="TONB-DEPENDENT OUTER MEMBRANE RECEPTOR"/>
    <property type="match status" value="1"/>
</dbReference>
<evidence type="ECO:0000256" key="4">
    <source>
        <dbReference type="ARBA" id="ARBA00022692"/>
    </source>
</evidence>
<evidence type="ECO:0000256" key="10">
    <source>
        <dbReference type="SAM" id="SignalP"/>
    </source>
</evidence>
<keyword evidence="5 9" id="KW-0798">TonB box</keyword>
<dbReference type="InterPro" id="IPR012910">
    <property type="entry name" value="Plug_dom"/>
</dbReference>
<dbReference type="SUPFAM" id="SSF56935">
    <property type="entry name" value="Porins"/>
    <property type="match status" value="1"/>
</dbReference>
<keyword evidence="6 8" id="KW-0472">Membrane</keyword>
<keyword evidence="13" id="KW-0675">Receptor</keyword>
<feature type="domain" description="TonB-dependent receptor plug" evidence="12">
    <location>
        <begin position="50"/>
        <end position="153"/>
    </location>
</feature>
<dbReference type="RefSeq" id="WP_215339750.1">
    <property type="nucleotide sequence ID" value="NZ_JAGSGD010000001.1"/>
</dbReference>
<dbReference type="PANTHER" id="PTHR30069:SF42">
    <property type="entry name" value="FERRIC AEROBACTIN RECEPTOR"/>
    <property type="match status" value="1"/>
</dbReference>
<dbReference type="InterPro" id="IPR036942">
    <property type="entry name" value="Beta-barrel_TonB_sf"/>
</dbReference>